<reference evidence="1 2" key="1">
    <citation type="journal article" date="2015" name="Nature">
        <title>rRNA introns, odd ribosomes, and small enigmatic genomes across a large radiation of phyla.</title>
        <authorList>
            <person name="Brown C.T."/>
            <person name="Hug L.A."/>
            <person name="Thomas B.C."/>
            <person name="Sharon I."/>
            <person name="Castelle C.J."/>
            <person name="Singh A."/>
            <person name="Wilkins M.J."/>
            <person name="Williams K.H."/>
            <person name="Banfield J.F."/>
        </authorList>
    </citation>
    <scope>NUCLEOTIDE SEQUENCE [LARGE SCALE GENOMIC DNA]</scope>
</reference>
<organism evidence="1 2">
    <name type="scientific">Candidatus Roizmanbacteria bacterium GW2011_GWC2_37_13</name>
    <dbReference type="NCBI Taxonomy" id="1618486"/>
    <lineage>
        <taxon>Bacteria</taxon>
        <taxon>Candidatus Roizmaniibacteriota</taxon>
    </lineage>
</organism>
<dbReference type="Gene3D" id="6.10.10.120">
    <property type="entry name" value="Antitoxin ParD1-like"/>
    <property type="match status" value="1"/>
</dbReference>
<evidence type="ECO:0000313" key="2">
    <source>
        <dbReference type="Proteomes" id="UP000034917"/>
    </source>
</evidence>
<evidence type="ECO:0008006" key="3">
    <source>
        <dbReference type="Google" id="ProtNLM"/>
    </source>
</evidence>
<dbReference type="AlphaFoldDB" id="A0A0G0G663"/>
<dbReference type="SUPFAM" id="SSF47598">
    <property type="entry name" value="Ribbon-helix-helix"/>
    <property type="match status" value="1"/>
</dbReference>
<protein>
    <recommendedName>
        <fullName evidence="3">Ribbon-helix-helix protein CopG domain-containing protein</fullName>
    </recommendedName>
</protein>
<dbReference type="InterPro" id="IPR010985">
    <property type="entry name" value="Ribbon_hlx_hlx"/>
</dbReference>
<comment type="caution">
    <text evidence="1">The sequence shown here is derived from an EMBL/GenBank/DDBJ whole genome shotgun (WGS) entry which is preliminary data.</text>
</comment>
<dbReference type="GO" id="GO:0006355">
    <property type="term" value="P:regulation of DNA-templated transcription"/>
    <property type="evidence" value="ECO:0007669"/>
    <property type="project" value="InterPro"/>
</dbReference>
<dbReference type="InterPro" id="IPR038296">
    <property type="entry name" value="ParD_sf"/>
</dbReference>
<evidence type="ECO:0000313" key="1">
    <source>
        <dbReference type="EMBL" id="KKQ25547.1"/>
    </source>
</evidence>
<dbReference type="EMBL" id="LBSV01000007">
    <property type="protein sequence ID" value="KKQ25547.1"/>
    <property type="molecule type" value="Genomic_DNA"/>
</dbReference>
<sequence length="71" mass="8380">MRNIINISLPIPLTKVVDREVKSGRFASKSEFFRNLLRMWMEGRLSVDLERSRDELRKGKGKFLKTLSDLR</sequence>
<gene>
    <name evidence="1" type="ORF">US40_C0007G0046</name>
</gene>
<dbReference type="Proteomes" id="UP000034917">
    <property type="component" value="Unassembled WGS sequence"/>
</dbReference>
<dbReference type="CDD" id="cd22231">
    <property type="entry name" value="RHH_NikR_HicB-like"/>
    <property type="match status" value="1"/>
</dbReference>
<name>A0A0G0G663_9BACT</name>
<accession>A0A0G0G663</accession>
<proteinExistence type="predicted"/>